<gene>
    <name evidence="1" type="ORF">CCACVL1_19120</name>
</gene>
<dbReference type="Gramene" id="OMO70050">
    <property type="protein sequence ID" value="OMO70050"/>
    <property type="gene ID" value="CCACVL1_19120"/>
</dbReference>
<feature type="non-terminal residue" evidence="1">
    <location>
        <position position="1"/>
    </location>
</feature>
<accession>A0A1R3HI93</accession>
<protein>
    <submittedName>
        <fullName evidence="1">Uncharacterized protein</fullName>
    </submittedName>
</protein>
<comment type="caution">
    <text evidence="1">The sequence shown here is derived from an EMBL/GenBank/DDBJ whole genome shotgun (WGS) entry which is preliminary data.</text>
</comment>
<reference evidence="1 2" key="1">
    <citation type="submission" date="2013-09" db="EMBL/GenBank/DDBJ databases">
        <title>Corchorus capsularis genome sequencing.</title>
        <authorList>
            <person name="Alam M."/>
            <person name="Haque M.S."/>
            <person name="Islam M.S."/>
            <person name="Emdad E.M."/>
            <person name="Islam M.M."/>
            <person name="Ahmed B."/>
            <person name="Halim A."/>
            <person name="Hossen Q.M.M."/>
            <person name="Hossain M.Z."/>
            <person name="Ahmed R."/>
            <person name="Khan M.M."/>
            <person name="Islam R."/>
            <person name="Rashid M.M."/>
            <person name="Khan S.A."/>
            <person name="Rahman M.S."/>
            <person name="Alam M."/>
        </authorList>
    </citation>
    <scope>NUCLEOTIDE SEQUENCE [LARGE SCALE GENOMIC DNA]</scope>
    <source>
        <strain evidence="2">cv. CVL-1</strain>
        <tissue evidence="1">Whole seedling</tissue>
    </source>
</reference>
<evidence type="ECO:0000313" key="1">
    <source>
        <dbReference type="EMBL" id="OMO70050.1"/>
    </source>
</evidence>
<dbReference type="EMBL" id="AWWV01011867">
    <property type="protein sequence ID" value="OMO70050.1"/>
    <property type="molecule type" value="Genomic_DNA"/>
</dbReference>
<dbReference type="AlphaFoldDB" id="A0A1R3HI93"/>
<evidence type="ECO:0000313" key="2">
    <source>
        <dbReference type="Proteomes" id="UP000188268"/>
    </source>
</evidence>
<proteinExistence type="predicted"/>
<sequence>GIEEFMTGINGFLACTPSPDIQGICNQYLLIDD</sequence>
<organism evidence="1 2">
    <name type="scientific">Corchorus capsularis</name>
    <name type="common">Jute</name>
    <dbReference type="NCBI Taxonomy" id="210143"/>
    <lineage>
        <taxon>Eukaryota</taxon>
        <taxon>Viridiplantae</taxon>
        <taxon>Streptophyta</taxon>
        <taxon>Embryophyta</taxon>
        <taxon>Tracheophyta</taxon>
        <taxon>Spermatophyta</taxon>
        <taxon>Magnoliopsida</taxon>
        <taxon>eudicotyledons</taxon>
        <taxon>Gunneridae</taxon>
        <taxon>Pentapetalae</taxon>
        <taxon>rosids</taxon>
        <taxon>malvids</taxon>
        <taxon>Malvales</taxon>
        <taxon>Malvaceae</taxon>
        <taxon>Grewioideae</taxon>
        <taxon>Apeibeae</taxon>
        <taxon>Corchorus</taxon>
    </lineage>
</organism>
<keyword evidence="2" id="KW-1185">Reference proteome</keyword>
<name>A0A1R3HI93_COCAP</name>
<dbReference type="Proteomes" id="UP000188268">
    <property type="component" value="Unassembled WGS sequence"/>
</dbReference>